<keyword evidence="10" id="KW-0378">Hydrolase</keyword>
<keyword evidence="6" id="KW-0677">Repeat</keyword>
<gene>
    <name evidence="10" type="primary">bepA_6</name>
    <name evidence="10" type="ORF">DSM104443_01850</name>
</gene>
<dbReference type="AlphaFoldDB" id="A0A6M4GTY0"/>
<dbReference type="SMART" id="SM00028">
    <property type="entry name" value="TPR"/>
    <property type="match status" value="8"/>
</dbReference>
<feature type="domain" description="O-GlcNAc transferase C-terminal" evidence="9">
    <location>
        <begin position="361"/>
        <end position="542"/>
    </location>
</feature>
<feature type="repeat" description="TPR" evidence="8">
    <location>
        <begin position="242"/>
        <end position="275"/>
    </location>
</feature>
<feature type="repeat" description="TPR" evidence="8">
    <location>
        <begin position="208"/>
        <end position="241"/>
    </location>
</feature>
<keyword evidence="4" id="KW-0328">Glycosyltransferase</keyword>
<dbReference type="Proteomes" id="UP000501534">
    <property type="component" value="Chromosome"/>
</dbReference>
<dbReference type="SUPFAM" id="SSF48452">
    <property type="entry name" value="TPR-like"/>
    <property type="match status" value="2"/>
</dbReference>
<dbReference type="Pfam" id="PF13424">
    <property type="entry name" value="TPR_12"/>
    <property type="match status" value="1"/>
</dbReference>
<dbReference type="Gene3D" id="1.25.40.10">
    <property type="entry name" value="Tetratricopeptide repeat domain"/>
    <property type="match status" value="4"/>
</dbReference>
<evidence type="ECO:0000256" key="2">
    <source>
        <dbReference type="ARBA" id="ARBA00005386"/>
    </source>
</evidence>
<dbReference type="UniPathway" id="UPA00378"/>
<dbReference type="RefSeq" id="WP_171091581.1">
    <property type="nucleotide sequence ID" value="NZ_CP053069.1"/>
</dbReference>
<dbReference type="Pfam" id="PF00515">
    <property type="entry name" value="TPR_1"/>
    <property type="match status" value="1"/>
</dbReference>
<comment type="pathway">
    <text evidence="1">Protein modification; protein glycosylation.</text>
</comment>
<evidence type="ECO:0000313" key="11">
    <source>
        <dbReference type="Proteomes" id="UP000501534"/>
    </source>
</evidence>
<feature type="repeat" description="TPR" evidence="8">
    <location>
        <begin position="72"/>
        <end position="105"/>
    </location>
</feature>
<feature type="repeat" description="TPR" evidence="8">
    <location>
        <begin position="106"/>
        <end position="139"/>
    </location>
</feature>
<feature type="repeat" description="TPR" evidence="8">
    <location>
        <begin position="174"/>
        <end position="207"/>
    </location>
</feature>
<evidence type="ECO:0000256" key="7">
    <source>
        <dbReference type="ARBA" id="ARBA00022803"/>
    </source>
</evidence>
<proteinExistence type="inferred from homology"/>
<sequence>METLSDAIKNAMQHLQQGSLPEARGILHRLLATAPTHAEALHLAGVVELQAGAPQAAIGFLRRCVEVAPGVAFAWSNLGVAYNASGDFTNALACHEKTLALEPGNPVVLRNLGIALRYLGRHDEAMASFERAAGKTPDDPELRREIGDLLVDMGRPGDAVAHYARGLAANPRDTTGLHNRGYAFYRMGNAELAIQDYRAALKIDPRFARAMSSLAVVLNERGESAEAVDLLERAVQREPGNARFHNNLGIALDKLGRASEALAAYGRAIELDAGYAEAYANRGATLNEMKRHAQALADYDRAIELAPELPYNPGHRLHIQMHLCDWTGLEGRIAGVADAIAAGKLAAEAFVLCAVPVPPDIRRKCAELCARDVLRSTPIAAWDRPAYGHQRLRIGYFSADFRNHPVAYLVAPLAERHDRSKVETFAYSFGPDTGDATRKRLERAFDHFDDVRARSDADIVALARQHELDIAIDLMGHTTHARLGIFARRAAPIQAQYLGFPGTMGTSCMDYVIADETVVPPTDEPYYTERIARLPVTYQVNDLGREIAAEVPARTAVGLPERGLVFCCFNNKAKITPDVFSAWMRILAAVPGSVLWMVESEAIAAENLRREAKSRGIDPERLVFAPRVPLAQHLARVRNADLFLDTYHYNGHATTSDTLLAGVPGITCLGDAFPGRVAASLLRAVGLPELVTETLPEYEALAVRLAQDAGALRQLREKLERNRATEPLFDATRFARDLEALYARLHAARRDT</sequence>
<evidence type="ECO:0000256" key="8">
    <source>
        <dbReference type="PROSITE-ProRule" id="PRU00339"/>
    </source>
</evidence>
<evidence type="ECO:0000313" key="10">
    <source>
        <dbReference type="EMBL" id="QJR10781.1"/>
    </source>
</evidence>
<feature type="domain" description="O-GlcNAc transferase C-terminal" evidence="9">
    <location>
        <begin position="551"/>
        <end position="738"/>
    </location>
</feature>
<dbReference type="KEGG" id="uru:DSM104443_01850"/>
<keyword evidence="10" id="KW-0645">Protease</keyword>
<evidence type="ECO:0000256" key="5">
    <source>
        <dbReference type="ARBA" id="ARBA00022679"/>
    </source>
</evidence>
<name>A0A6M4GTY0_9PROT</name>
<dbReference type="Gene3D" id="3.40.50.11380">
    <property type="match status" value="1"/>
</dbReference>
<dbReference type="GO" id="GO:0006493">
    <property type="term" value="P:protein O-linked glycosylation"/>
    <property type="evidence" value="ECO:0007669"/>
    <property type="project" value="TreeGrafter"/>
</dbReference>
<dbReference type="Pfam" id="PF13432">
    <property type="entry name" value="TPR_16"/>
    <property type="match status" value="2"/>
</dbReference>
<keyword evidence="7 8" id="KW-0802">TPR repeat</keyword>
<comment type="similarity">
    <text evidence="2">Belongs to the glycosyltransferase 41 family. O-GlcNAc transferase subfamily.</text>
</comment>
<keyword evidence="11" id="KW-1185">Reference proteome</keyword>
<dbReference type="GO" id="GO:0097363">
    <property type="term" value="F:protein O-acetylglucosaminyltransferase activity"/>
    <property type="evidence" value="ECO:0007669"/>
    <property type="project" value="UniProtKB-EC"/>
</dbReference>
<dbReference type="InterPro" id="IPR011990">
    <property type="entry name" value="TPR-like_helical_dom_sf"/>
</dbReference>
<accession>A0A6M4GTY0</accession>
<dbReference type="InterPro" id="IPR019734">
    <property type="entry name" value="TPR_rpt"/>
</dbReference>
<dbReference type="Gene3D" id="3.40.50.2000">
    <property type="entry name" value="Glycogen Phosphorylase B"/>
    <property type="match status" value="1"/>
</dbReference>
<keyword evidence="5" id="KW-0808">Transferase</keyword>
<dbReference type="InterPro" id="IPR029489">
    <property type="entry name" value="OGT/SEC/SPY_C"/>
</dbReference>
<evidence type="ECO:0000256" key="3">
    <source>
        <dbReference type="ARBA" id="ARBA00011970"/>
    </source>
</evidence>
<evidence type="ECO:0000256" key="6">
    <source>
        <dbReference type="ARBA" id="ARBA00022737"/>
    </source>
</evidence>
<evidence type="ECO:0000256" key="4">
    <source>
        <dbReference type="ARBA" id="ARBA00022676"/>
    </source>
</evidence>
<protein>
    <recommendedName>
        <fullName evidence="3">protein O-GlcNAc transferase</fullName>
        <ecNumber evidence="3">2.4.1.255</ecNumber>
    </recommendedName>
</protein>
<dbReference type="EMBL" id="CP053069">
    <property type="protein sequence ID" value="QJR10781.1"/>
    <property type="molecule type" value="Genomic_DNA"/>
</dbReference>
<dbReference type="EC" id="2.4.1.255" evidence="3"/>
<dbReference type="PROSITE" id="PS50293">
    <property type="entry name" value="TPR_REGION"/>
    <property type="match status" value="1"/>
</dbReference>
<evidence type="ECO:0000259" key="9">
    <source>
        <dbReference type="Pfam" id="PF13844"/>
    </source>
</evidence>
<evidence type="ECO:0000256" key="1">
    <source>
        <dbReference type="ARBA" id="ARBA00004922"/>
    </source>
</evidence>
<dbReference type="GO" id="GO:0006508">
    <property type="term" value="P:proteolysis"/>
    <property type="evidence" value="ECO:0007669"/>
    <property type="project" value="UniProtKB-KW"/>
</dbReference>
<dbReference type="GO" id="GO:0008233">
    <property type="term" value="F:peptidase activity"/>
    <property type="evidence" value="ECO:0007669"/>
    <property type="project" value="UniProtKB-KW"/>
</dbReference>
<dbReference type="Pfam" id="PF13844">
    <property type="entry name" value="Glyco_transf_41"/>
    <property type="match status" value="2"/>
</dbReference>
<dbReference type="PROSITE" id="PS50005">
    <property type="entry name" value="TPR"/>
    <property type="match status" value="6"/>
</dbReference>
<dbReference type="PANTHER" id="PTHR44998:SF1">
    <property type="entry name" value="UDP-N-ACETYLGLUCOSAMINE--PEPTIDE N-ACETYLGLUCOSAMINYLTRANSFERASE 110 KDA SUBUNIT"/>
    <property type="match status" value="1"/>
</dbReference>
<organism evidence="10 11">
    <name type="scientific">Usitatibacter rugosus</name>
    <dbReference type="NCBI Taxonomy" id="2732067"/>
    <lineage>
        <taxon>Bacteria</taxon>
        <taxon>Pseudomonadati</taxon>
        <taxon>Pseudomonadota</taxon>
        <taxon>Betaproteobacteria</taxon>
        <taxon>Nitrosomonadales</taxon>
        <taxon>Usitatibacteraceae</taxon>
        <taxon>Usitatibacter</taxon>
    </lineage>
</organism>
<reference evidence="10 11" key="1">
    <citation type="submission" date="2020-04" db="EMBL/GenBank/DDBJ databases">
        <title>Usitatibacter rugosus gen. nov., sp. nov. and Usitatibacter palustris sp. nov., novel members of Usitatibacteraceae fam. nov. within the order Nitrosomonadales isolated from soil.</title>
        <authorList>
            <person name="Huber K.J."/>
            <person name="Neumann-Schaal M."/>
            <person name="Geppert A."/>
            <person name="Luckner M."/>
            <person name="Wanner G."/>
            <person name="Overmann J."/>
        </authorList>
    </citation>
    <scope>NUCLEOTIDE SEQUENCE [LARGE SCALE GENOMIC DNA]</scope>
    <source>
        <strain evidence="10 11">0125_3</strain>
    </source>
</reference>
<feature type="repeat" description="TPR" evidence="8">
    <location>
        <begin position="276"/>
        <end position="309"/>
    </location>
</feature>
<dbReference type="PANTHER" id="PTHR44998">
    <property type="match status" value="1"/>
</dbReference>